<gene>
    <name evidence="1" type="ORF">PAXINDRAFT_99805</name>
</gene>
<sequence length="500" mass="56882">MHLLPKTLHVHDPWNLAIVDWLQSIVEPEEEPFMSWTSKKDLVYSYDLSLPSEAQKAAEEASRAASAAEDEALKIPKVILILPQQTEGPTDEPAIRAVLPQRPRKLTEVPEAHMYLFPVGKLGTGNHSVVYKAEWELPRDLFCESTICDECVREKVDEEVKRLKESGEWEQRLREAVSAYQNDRDVSQEAAPSDTMKVVDSELSPNAVPPKKGVGFIRVTMEVEPLENTRLMVSPGKLEHGEPLGEDGAPHYRVKLRDPAINRVHQYEGPTITIHPDVKWQNPSYPETICEHRKLYDKPVPRTARFLVAAKLSLPGDDHLEREAQNYLKFPAHFFQHWNGYNIVSSLQDPTPIGPVVPQFFGYYVPHIKLTWINYCLSPILLIEHCGKPVDILKLTLDDRQECQALLLRFHLAGWLHESFAPRNILVREEHPTTSPLERTTNPTHKFRLIDFGRSKESTDSTERVIEVLSGQQTLKNGKPLSDAHVRFLRGESICVSALL</sequence>
<name>A0A0C9U7A6_PAXIN</name>
<dbReference type="OrthoDB" id="5327923at2759"/>
<dbReference type="SUPFAM" id="SSF56112">
    <property type="entry name" value="Protein kinase-like (PK-like)"/>
    <property type="match status" value="1"/>
</dbReference>
<reference evidence="1 2" key="1">
    <citation type="submission" date="2014-06" db="EMBL/GenBank/DDBJ databases">
        <authorList>
            <consortium name="DOE Joint Genome Institute"/>
            <person name="Kuo A."/>
            <person name="Kohler A."/>
            <person name="Nagy L.G."/>
            <person name="Floudas D."/>
            <person name="Copeland A."/>
            <person name="Barry K.W."/>
            <person name="Cichocki N."/>
            <person name="Veneault-Fourrey C."/>
            <person name="LaButti K."/>
            <person name="Lindquist E.A."/>
            <person name="Lipzen A."/>
            <person name="Lundell T."/>
            <person name="Morin E."/>
            <person name="Murat C."/>
            <person name="Sun H."/>
            <person name="Tunlid A."/>
            <person name="Henrissat B."/>
            <person name="Grigoriev I.V."/>
            <person name="Hibbett D.S."/>
            <person name="Martin F."/>
            <person name="Nordberg H.P."/>
            <person name="Cantor M.N."/>
            <person name="Hua S.X."/>
        </authorList>
    </citation>
    <scope>NUCLEOTIDE SEQUENCE [LARGE SCALE GENOMIC DNA]</scope>
    <source>
        <strain evidence="1 2">ATCC 200175</strain>
    </source>
</reference>
<proteinExistence type="predicted"/>
<keyword evidence="2" id="KW-1185">Reference proteome</keyword>
<protein>
    <submittedName>
        <fullName evidence="1">Unplaced genomic scaffold PAXINscaffold_17, whole genome shotgun sequence</fullName>
    </submittedName>
</protein>
<evidence type="ECO:0000313" key="1">
    <source>
        <dbReference type="EMBL" id="KIJ15026.1"/>
    </source>
</evidence>
<dbReference type="AlphaFoldDB" id="A0A0C9U7A6"/>
<dbReference type="InterPro" id="IPR011009">
    <property type="entry name" value="Kinase-like_dom_sf"/>
</dbReference>
<dbReference type="EMBL" id="KN819339">
    <property type="protein sequence ID" value="KIJ15026.1"/>
    <property type="molecule type" value="Genomic_DNA"/>
</dbReference>
<reference evidence="2" key="2">
    <citation type="submission" date="2015-01" db="EMBL/GenBank/DDBJ databases">
        <title>Evolutionary Origins and Diversification of the Mycorrhizal Mutualists.</title>
        <authorList>
            <consortium name="DOE Joint Genome Institute"/>
            <consortium name="Mycorrhizal Genomics Consortium"/>
            <person name="Kohler A."/>
            <person name="Kuo A."/>
            <person name="Nagy L.G."/>
            <person name="Floudas D."/>
            <person name="Copeland A."/>
            <person name="Barry K.W."/>
            <person name="Cichocki N."/>
            <person name="Veneault-Fourrey C."/>
            <person name="LaButti K."/>
            <person name="Lindquist E.A."/>
            <person name="Lipzen A."/>
            <person name="Lundell T."/>
            <person name="Morin E."/>
            <person name="Murat C."/>
            <person name="Riley R."/>
            <person name="Ohm R."/>
            <person name="Sun H."/>
            <person name="Tunlid A."/>
            <person name="Henrissat B."/>
            <person name="Grigoriev I.V."/>
            <person name="Hibbett D.S."/>
            <person name="Martin F."/>
        </authorList>
    </citation>
    <scope>NUCLEOTIDE SEQUENCE [LARGE SCALE GENOMIC DNA]</scope>
    <source>
        <strain evidence="2">ATCC 200175</strain>
    </source>
</reference>
<accession>A0A0C9U7A6</accession>
<dbReference type="HOGENOM" id="CLU_013665_0_0_1"/>
<dbReference type="Proteomes" id="UP000053647">
    <property type="component" value="Unassembled WGS sequence"/>
</dbReference>
<organism evidence="1 2">
    <name type="scientific">Paxillus involutus ATCC 200175</name>
    <dbReference type="NCBI Taxonomy" id="664439"/>
    <lineage>
        <taxon>Eukaryota</taxon>
        <taxon>Fungi</taxon>
        <taxon>Dikarya</taxon>
        <taxon>Basidiomycota</taxon>
        <taxon>Agaricomycotina</taxon>
        <taxon>Agaricomycetes</taxon>
        <taxon>Agaricomycetidae</taxon>
        <taxon>Boletales</taxon>
        <taxon>Paxilineae</taxon>
        <taxon>Paxillaceae</taxon>
        <taxon>Paxillus</taxon>
    </lineage>
</organism>
<evidence type="ECO:0000313" key="2">
    <source>
        <dbReference type="Proteomes" id="UP000053647"/>
    </source>
</evidence>